<evidence type="ECO:0000313" key="2">
    <source>
        <dbReference type="Proteomes" id="UP000054549"/>
    </source>
</evidence>
<dbReference type="HOGENOM" id="CLU_034128_1_0_1"/>
<dbReference type="PANTHER" id="PTHR37848">
    <property type="entry name" value="EXPRESSED PROTEIN"/>
    <property type="match status" value="1"/>
</dbReference>
<evidence type="ECO:0000313" key="1">
    <source>
        <dbReference type="EMBL" id="KIL62006.1"/>
    </source>
</evidence>
<name>A0A0C2WYU7_AMAMK</name>
<dbReference type="PANTHER" id="PTHR37848:SF1">
    <property type="entry name" value="SUN DOMAIN-CONTAINING PROTEIN"/>
    <property type="match status" value="1"/>
</dbReference>
<protein>
    <submittedName>
        <fullName evidence="1">Uncharacterized protein</fullName>
    </submittedName>
</protein>
<dbReference type="AlphaFoldDB" id="A0A0C2WYU7"/>
<reference evidence="1 2" key="1">
    <citation type="submission" date="2014-04" db="EMBL/GenBank/DDBJ databases">
        <title>Evolutionary Origins and Diversification of the Mycorrhizal Mutualists.</title>
        <authorList>
            <consortium name="DOE Joint Genome Institute"/>
            <consortium name="Mycorrhizal Genomics Consortium"/>
            <person name="Kohler A."/>
            <person name="Kuo A."/>
            <person name="Nagy L.G."/>
            <person name="Floudas D."/>
            <person name="Copeland A."/>
            <person name="Barry K.W."/>
            <person name="Cichocki N."/>
            <person name="Veneault-Fourrey C."/>
            <person name="LaButti K."/>
            <person name="Lindquist E.A."/>
            <person name="Lipzen A."/>
            <person name="Lundell T."/>
            <person name="Morin E."/>
            <person name="Murat C."/>
            <person name="Riley R."/>
            <person name="Ohm R."/>
            <person name="Sun H."/>
            <person name="Tunlid A."/>
            <person name="Henrissat B."/>
            <person name="Grigoriev I.V."/>
            <person name="Hibbett D.S."/>
            <person name="Martin F."/>
        </authorList>
    </citation>
    <scope>NUCLEOTIDE SEQUENCE [LARGE SCALE GENOMIC DNA]</scope>
    <source>
        <strain evidence="1 2">Koide BX008</strain>
    </source>
</reference>
<gene>
    <name evidence="1" type="ORF">M378DRAFT_81838</name>
</gene>
<dbReference type="Proteomes" id="UP000054549">
    <property type="component" value="Unassembled WGS sequence"/>
</dbReference>
<feature type="non-terminal residue" evidence="1">
    <location>
        <position position="1"/>
    </location>
</feature>
<dbReference type="InParanoid" id="A0A0C2WYU7"/>
<accession>A0A0C2WYU7</accession>
<dbReference type="EMBL" id="KN818276">
    <property type="protein sequence ID" value="KIL62006.1"/>
    <property type="molecule type" value="Genomic_DNA"/>
</dbReference>
<dbReference type="OrthoDB" id="203796at2759"/>
<sequence>PPPQFVPYDAKVLVISNGDIVSHDARLNTDGEALYRFLLSQYLQAPPYYQLHCRGTHIETVTRTRISRRHELPADQYPNSRPIIIEQSHSTPYTDTEIVTDFDFYIDVHPSLPISFTGPVHWSVSDSEPVYRGRMVREIELPSGGGKREATCSETREYDKWRSECVTQGLPPWVSRDNSNQFCDGDSAVALRSSKPLRQWADEYCASPKLLKEFMYEKVLYGWNMKLFEEAVRATISSTYRRDGSITVSFDIKNSKVYIRPKNILSRILSNELLKTLLTIFFIYWPFIWVYKRLHAGGRWKVCGGAYSFRREVTEDGPETTGKKKKMVGLQEGEWLEKWGDVIKRSVARHYRSSEPISTLPSK</sequence>
<proteinExistence type="predicted"/>
<organism evidence="1 2">
    <name type="scientific">Amanita muscaria (strain Koide BX008)</name>
    <dbReference type="NCBI Taxonomy" id="946122"/>
    <lineage>
        <taxon>Eukaryota</taxon>
        <taxon>Fungi</taxon>
        <taxon>Dikarya</taxon>
        <taxon>Basidiomycota</taxon>
        <taxon>Agaricomycotina</taxon>
        <taxon>Agaricomycetes</taxon>
        <taxon>Agaricomycetidae</taxon>
        <taxon>Agaricales</taxon>
        <taxon>Pluteineae</taxon>
        <taxon>Amanitaceae</taxon>
        <taxon>Amanita</taxon>
    </lineage>
</organism>
<keyword evidence="2" id="KW-1185">Reference proteome</keyword>